<dbReference type="AlphaFoldDB" id="A0A2T0UQ70"/>
<name>A0A2T0UQ70_9MICO</name>
<keyword evidence="1" id="KW-0472">Membrane</keyword>
<evidence type="ECO:0000313" key="3">
    <source>
        <dbReference type="Proteomes" id="UP000237822"/>
    </source>
</evidence>
<reference evidence="2 3" key="1">
    <citation type="submission" date="2018-03" db="EMBL/GenBank/DDBJ databases">
        <title>Genomic Encyclopedia of Archaeal and Bacterial Type Strains, Phase II (KMG-II): from individual species to whole genera.</title>
        <authorList>
            <person name="Goeker M."/>
        </authorList>
    </citation>
    <scope>NUCLEOTIDE SEQUENCE [LARGE SCALE GENOMIC DNA]</scope>
    <source>
        <strain evidence="2 3">ATCC BAA-1496</strain>
    </source>
</reference>
<comment type="caution">
    <text evidence="2">The sequence shown here is derived from an EMBL/GenBank/DDBJ whole genome shotgun (WGS) entry which is preliminary data.</text>
</comment>
<organism evidence="2 3">
    <name type="scientific">Knoellia remsis</name>
    <dbReference type="NCBI Taxonomy" id="407159"/>
    <lineage>
        <taxon>Bacteria</taxon>
        <taxon>Bacillati</taxon>
        <taxon>Actinomycetota</taxon>
        <taxon>Actinomycetes</taxon>
        <taxon>Micrococcales</taxon>
        <taxon>Intrasporangiaceae</taxon>
        <taxon>Knoellia</taxon>
    </lineage>
</organism>
<feature type="transmembrane region" description="Helical" evidence="1">
    <location>
        <begin position="95"/>
        <end position="113"/>
    </location>
</feature>
<evidence type="ECO:0000313" key="2">
    <source>
        <dbReference type="EMBL" id="PRY60070.1"/>
    </source>
</evidence>
<dbReference type="EMBL" id="PVTI01000008">
    <property type="protein sequence ID" value="PRY60070.1"/>
    <property type="molecule type" value="Genomic_DNA"/>
</dbReference>
<keyword evidence="1" id="KW-0812">Transmembrane</keyword>
<proteinExistence type="predicted"/>
<evidence type="ECO:0000256" key="1">
    <source>
        <dbReference type="SAM" id="Phobius"/>
    </source>
</evidence>
<protein>
    <recommendedName>
        <fullName evidence="4">Integral membrane protein</fullName>
    </recommendedName>
</protein>
<feature type="transmembrane region" description="Helical" evidence="1">
    <location>
        <begin position="6"/>
        <end position="27"/>
    </location>
</feature>
<sequence length="114" mass="11559">MEFLTNVVVLLHLLGLAAIVGSALFVARGVPTPALVWGARAQILTGLLLVGLNQAGDDEVNNTKIGVKLLIALAVAACAEIAAAKERKGQGNPQLVTAAGVLAVVNAAVAVLWT</sequence>
<gene>
    <name evidence="2" type="ORF">BCF74_10814</name>
</gene>
<dbReference type="OrthoDB" id="3830423at2"/>
<accession>A0A2T0UQ70</accession>
<dbReference type="Proteomes" id="UP000237822">
    <property type="component" value="Unassembled WGS sequence"/>
</dbReference>
<dbReference type="RefSeq" id="WP_106297112.1">
    <property type="nucleotide sequence ID" value="NZ_PVTI01000008.1"/>
</dbReference>
<evidence type="ECO:0008006" key="4">
    <source>
        <dbReference type="Google" id="ProtNLM"/>
    </source>
</evidence>
<keyword evidence="1" id="KW-1133">Transmembrane helix</keyword>
<feature type="transmembrane region" description="Helical" evidence="1">
    <location>
        <begin position="65"/>
        <end position="83"/>
    </location>
</feature>
<keyword evidence="3" id="KW-1185">Reference proteome</keyword>
<feature type="transmembrane region" description="Helical" evidence="1">
    <location>
        <begin position="34"/>
        <end position="53"/>
    </location>
</feature>